<evidence type="ECO:0000313" key="3">
    <source>
        <dbReference type="Proteomes" id="UP000008311"/>
    </source>
</evidence>
<reference evidence="3" key="1">
    <citation type="journal article" date="2010" name="Nat. Biotechnol.">
        <title>Draft genome sequence of the oilseed species Ricinus communis.</title>
        <authorList>
            <person name="Chan A.P."/>
            <person name="Crabtree J."/>
            <person name="Zhao Q."/>
            <person name="Lorenzi H."/>
            <person name="Orvis J."/>
            <person name="Puiu D."/>
            <person name="Melake-Berhan A."/>
            <person name="Jones K.M."/>
            <person name="Redman J."/>
            <person name="Chen G."/>
            <person name="Cahoon E.B."/>
            <person name="Gedil M."/>
            <person name="Stanke M."/>
            <person name="Haas B.J."/>
            <person name="Wortman J.R."/>
            <person name="Fraser-Liggett C.M."/>
            <person name="Ravel J."/>
            <person name="Rabinowicz P.D."/>
        </authorList>
    </citation>
    <scope>NUCLEOTIDE SEQUENCE [LARGE SCALE GENOMIC DNA]</scope>
    <source>
        <strain evidence="3">cv. Hale</strain>
    </source>
</reference>
<dbReference type="AlphaFoldDB" id="B9SFU1"/>
<feature type="compositionally biased region" description="Polar residues" evidence="1">
    <location>
        <begin position="97"/>
        <end position="106"/>
    </location>
</feature>
<sequence length="114" mass="13257">MELVSSAYKFMFYMKVRVLMDLKQSRPTGFWNDRRKLPVGRIGHMIKFCPFQDEEGFQNILAIGKFEYSVKLRNTNTSGFARNLLISSKPSKDSQGDRMQTSSNSYPKPMMCNR</sequence>
<dbReference type="InParanoid" id="B9SFU1"/>
<organism evidence="2 3">
    <name type="scientific">Ricinus communis</name>
    <name type="common">Castor bean</name>
    <dbReference type="NCBI Taxonomy" id="3988"/>
    <lineage>
        <taxon>Eukaryota</taxon>
        <taxon>Viridiplantae</taxon>
        <taxon>Streptophyta</taxon>
        <taxon>Embryophyta</taxon>
        <taxon>Tracheophyta</taxon>
        <taxon>Spermatophyta</taxon>
        <taxon>Magnoliopsida</taxon>
        <taxon>eudicotyledons</taxon>
        <taxon>Gunneridae</taxon>
        <taxon>Pentapetalae</taxon>
        <taxon>rosids</taxon>
        <taxon>fabids</taxon>
        <taxon>Malpighiales</taxon>
        <taxon>Euphorbiaceae</taxon>
        <taxon>Acalyphoideae</taxon>
        <taxon>Acalypheae</taxon>
        <taxon>Ricinus</taxon>
    </lineage>
</organism>
<proteinExistence type="predicted"/>
<dbReference type="EMBL" id="EQ973947">
    <property type="protein sequence ID" value="EEF37484.1"/>
    <property type="molecule type" value="Genomic_DNA"/>
</dbReference>
<gene>
    <name evidence="2" type="ORF">RCOM_0723180</name>
</gene>
<evidence type="ECO:0000313" key="2">
    <source>
        <dbReference type="EMBL" id="EEF37484.1"/>
    </source>
</evidence>
<keyword evidence="3" id="KW-1185">Reference proteome</keyword>
<accession>B9SFU1</accession>
<evidence type="ECO:0000256" key="1">
    <source>
        <dbReference type="SAM" id="MobiDB-lite"/>
    </source>
</evidence>
<dbReference type="Proteomes" id="UP000008311">
    <property type="component" value="Unassembled WGS sequence"/>
</dbReference>
<feature type="region of interest" description="Disordered" evidence="1">
    <location>
        <begin position="87"/>
        <end position="114"/>
    </location>
</feature>
<protein>
    <submittedName>
        <fullName evidence="2">Uncharacterized protein</fullName>
    </submittedName>
</protein>
<name>B9SFU1_RICCO</name>